<accession>A0ABY5KZ99</accession>
<feature type="transmembrane region" description="Helical" evidence="1">
    <location>
        <begin position="99"/>
        <end position="122"/>
    </location>
</feature>
<feature type="transmembrane region" description="Helical" evidence="1">
    <location>
        <begin position="75"/>
        <end position="93"/>
    </location>
</feature>
<gene>
    <name evidence="2" type="ORF">NP064_12220</name>
</gene>
<dbReference type="RefSeq" id="WP_227570728.1">
    <property type="nucleotide sequence ID" value="NZ_CP101988.1"/>
</dbReference>
<dbReference type="EMBL" id="CP101988">
    <property type="protein sequence ID" value="UUI74556.1"/>
    <property type="molecule type" value="Genomic_DNA"/>
</dbReference>
<reference evidence="2 3" key="1">
    <citation type="submission" date="2022-07" db="EMBL/GenBank/DDBJ databases">
        <title>Novel species in genus cellulomonas.</title>
        <authorList>
            <person name="Ye L."/>
        </authorList>
    </citation>
    <scope>NUCLEOTIDE SEQUENCE [LARGE SCALE GENOMIC DNA]</scope>
    <source>
        <strain evidence="3">zg-Y338</strain>
    </source>
</reference>
<keyword evidence="1" id="KW-0472">Membrane</keyword>
<organism evidence="2 3">
    <name type="scientific">Cellulomonas chengniuliangii</name>
    <dbReference type="NCBI Taxonomy" id="2968084"/>
    <lineage>
        <taxon>Bacteria</taxon>
        <taxon>Bacillati</taxon>
        <taxon>Actinomycetota</taxon>
        <taxon>Actinomycetes</taxon>
        <taxon>Micrococcales</taxon>
        <taxon>Cellulomonadaceae</taxon>
        <taxon>Cellulomonas</taxon>
    </lineage>
</organism>
<evidence type="ECO:0000313" key="2">
    <source>
        <dbReference type="EMBL" id="UUI74556.1"/>
    </source>
</evidence>
<proteinExistence type="predicted"/>
<keyword evidence="1" id="KW-0812">Transmembrane</keyword>
<dbReference type="Proteomes" id="UP001316189">
    <property type="component" value="Chromosome"/>
</dbReference>
<feature type="transmembrane region" description="Helical" evidence="1">
    <location>
        <begin position="42"/>
        <end position="63"/>
    </location>
</feature>
<sequence>MPLRRAPRLLAPLCLLVLLEAALLVGLGVAFAVEIVRGSQVVGAMAFLVVFSLAVAAVLALSARGLWRGRRWARSPVLTWQLFLVVLSVGWLQVEATGWAAGILAAALAVGVGLLTPGVVAATTGRGDEDEPAAPRSPRR</sequence>
<keyword evidence="1" id="KW-1133">Transmembrane helix</keyword>
<name>A0ABY5KZ99_9CELL</name>
<protein>
    <recommendedName>
        <fullName evidence="4">Histidine kinase</fullName>
    </recommendedName>
</protein>
<evidence type="ECO:0000313" key="3">
    <source>
        <dbReference type="Proteomes" id="UP001316189"/>
    </source>
</evidence>
<evidence type="ECO:0008006" key="4">
    <source>
        <dbReference type="Google" id="ProtNLM"/>
    </source>
</evidence>
<keyword evidence="3" id="KW-1185">Reference proteome</keyword>
<evidence type="ECO:0000256" key="1">
    <source>
        <dbReference type="SAM" id="Phobius"/>
    </source>
</evidence>